<keyword evidence="4" id="KW-1185">Reference proteome</keyword>
<gene>
    <name evidence="3" type="ORF">ElP_06980</name>
</gene>
<dbReference type="Gene3D" id="3.60.21.10">
    <property type="match status" value="1"/>
</dbReference>
<dbReference type="PIRSF" id="PIRSF000883">
    <property type="entry name" value="Pesterase_MJ0912"/>
    <property type="match status" value="1"/>
</dbReference>
<dbReference type="Pfam" id="PF12850">
    <property type="entry name" value="Metallophos_2"/>
    <property type="match status" value="1"/>
</dbReference>
<dbReference type="RefSeq" id="WP_231749453.1">
    <property type="nucleotide sequence ID" value="NZ_CP036426.1"/>
</dbReference>
<dbReference type="InterPro" id="IPR029052">
    <property type="entry name" value="Metallo-depent_PP-like"/>
</dbReference>
<dbReference type="InterPro" id="IPR050126">
    <property type="entry name" value="Ap4A_hydrolase"/>
</dbReference>
<protein>
    <submittedName>
        <fullName evidence="3">Phosphodiesterase</fullName>
    </submittedName>
</protein>
<dbReference type="SUPFAM" id="SSF56300">
    <property type="entry name" value="Metallo-dependent phosphatases"/>
    <property type="match status" value="1"/>
</dbReference>
<reference evidence="3 4" key="1">
    <citation type="submission" date="2019-02" db="EMBL/GenBank/DDBJ databases">
        <title>Deep-cultivation of Planctomycetes and their phenomic and genomic characterization uncovers novel biology.</title>
        <authorList>
            <person name="Wiegand S."/>
            <person name="Jogler M."/>
            <person name="Boedeker C."/>
            <person name="Pinto D."/>
            <person name="Vollmers J."/>
            <person name="Rivas-Marin E."/>
            <person name="Kohn T."/>
            <person name="Peeters S.H."/>
            <person name="Heuer A."/>
            <person name="Rast P."/>
            <person name="Oberbeckmann S."/>
            <person name="Bunk B."/>
            <person name="Jeske O."/>
            <person name="Meyerdierks A."/>
            <person name="Storesund J.E."/>
            <person name="Kallscheuer N."/>
            <person name="Luecker S."/>
            <person name="Lage O.M."/>
            <person name="Pohl T."/>
            <person name="Merkel B.J."/>
            <person name="Hornburger P."/>
            <person name="Mueller R.-W."/>
            <person name="Bruemmer F."/>
            <person name="Labrenz M."/>
            <person name="Spormann A.M."/>
            <person name="Op den Camp H."/>
            <person name="Overmann J."/>
            <person name="Amann R."/>
            <person name="Jetten M.S.M."/>
            <person name="Mascher T."/>
            <person name="Medema M.H."/>
            <person name="Devos D.P."/>
            <person name="Kaster A.-K."/>
            <person name="Ovreas L."/>
            <person name="Rohde M."/>
            <person name="Galperin M.Y."/>
            <person name="Jogler C."/>
        </authorList>
    </citation>
    <scope>NUCLEOTIDE SEQUENCE [LARGE SCALE GENOMIC DNA]</scope>
    <source>
        <strain evidence="3 4">ElP</strain>
    </source>
</reference>
<dbReference type="InterPro" id="IPR024654">
    <property type="entry name" value="Calcineurin-like_PHP_lpxH"/>
</dbReference>
<dbReference type="InterPro" id="IPR011152">
    <property type="entry name" value="Pesterase_MJ0912"/>
</dbReference>
<dbReference type="EMBL" id="CP036426">
    <property type="protein sequence ID" value="QDV32858.1"/>
    <property type="molecule type" value="Genomic_DNA"/>
</dbReference>
<dbReference type="AlphaFoldDB" id="A0A518GWA1"/>
<name>A0A518GWA1_9BACT</name>
<dbReference type="KEGG" id="tpla:ElP_06980"/>
<dbReference type="GO" id="GO:0005737">
    <property type="term" value="C:cytoplasm"/>
    <property type="evidence" value="ECO:0007669"/>
    <property type="project" value="TreeGrafter"/>
</dbReference>
<accession>A0A518GWA1</accession>
<comment type="similarity">
    <text evidence="1">Belongs to the metallophosphoesterase superfamily. YfcE family.</text>
</comment>
<sequence>MIDAPDGVRVTARDKEVGVRILVVSDIHANWAALSAIDEPHDLCLCLGDLVDYGPDPLPCVRWAMRHADHSIRGNHDHGVAQGIEVGGGHGYRYLTGLTRQRHWSELGVDERRYLLRLPLTQRLTAHGKRYLLVHGTPRDPLDEYLMRDPETWARRVAGIEADIVCVGHSHMQFNLVADGVVVLNPGSVGQPRDGDPRAAYAVIEDGRILLKRVEYPIEEVVARTEASDLPEQAKRLYAEGLRLGRLPQAAGPPQGRTV</sequence>
<evidence type="ECO:0000313" key="3">
    <source>
        <dbReference type="EMBL" id="QDV32858.1"/>
    </source>
</evidence>
<proteinExistence type="inferred from homology"/>
<evidence type="ECO:0000256" key="1">
    <source>
        <dbReference type="ARBA" id="ARBA00008950"/>
    </source>
</evidence>
<organism evidence="3 4">
    <name type="scientific">Tautonia plasticadhaerens</name>
    <dbReference type="NCBI Taxonomy" id="2527974"/>
    <lineage>
        <taxon>Bacteria</taxon>
        <taxon>Pseudomonadati</taxon>
        <taxon>Planctomycetota</taxon>
        <taxon>Planctomycetia</taxon>
        <taxon>Isosphaerales</taxon>
        <taxon>Isosphaeraceae</taxon>
        <taxon>Tautonia</taxon>
    </lineage>
</organism>
<dbReference type="PANTHER" id="PTHR42850:SF2">
    <property type="entry name" value="BLL5683 PROTEIN"/>
    <property type="match status" value="1"/>
</dbReference>
<dbReference type="PANTHER" id="PTHR42850">
    <property type="entry name" value="METALLOPHOSPHOESTERASE"/>
    <property type="match status" value="1"/>
</dbReference>
<dbReference type="Proteomes" id="UP000317835">
    <property type="component" value="Chromosome"/>
</dbReference>
<feature type="domain" description="Calcineurin-like phosphoesterase" evidence="2">
    <location>
        <begin position="20"/>
        <end position="204"/>
    </location>
</feature>
<dbReference type="CDD" id="cd00838">
    <property type="entry name" value="MPP_superfamily"/>
    <property type="match status" value="1"/>
</dbReference>
<evidence type="ECO:0000259" key="2">
    <source>
        <dbReference type="Pfam" id="PF12850"/>
    </source>
</evidence>
<dbReference type="GO" id="GO:0016791">
    <property type="term" value="F:phosphatase activity"/>
    <property type="evidence" value="ECO:0007669"/>
    <property type="project" value="TreeGrafter"/>
</dbReference>
<evidence type="ECO:0000313" key="4">
    <source>
        <dbReference type="Proteomes" id="UP000317835"/>
    </source>
</evidence>